<evidence type="ECO:0000313" key="1">
    <source>
        <dbReference type="EMBL" id="CAL1405535.1"/>
    </source>
</evidence>
<evidence type="ECO:0000313" key="2">
    <source>
        <dbReference type="Proteomes" id="UP001497516"/>
    </source>
</evidence>
<keyword evidence="2" id="KW-1185">Reference proteome</keyword>
<name>A0AAV2G725_9ROSI</name>
<accession>A0AAV2G725</accession>
<dbReference type="AlphaFoldDB" id="A0AAV2G725"/>
<organism evidence="1 2">
    <name type="scientific">Linum trigynum</name>
    <dbReference type="NCBI Taxonomy" id="586398"/>
    <lineage>
        <taxon>Eukaryota</taxon>
        <taxon>Viridiplantae</taxon>
        <taxon>Streptophyta</taxon>
        <taxon>Embryophyta</taxon>
        <taxon>Tracheophyta</taxon>
        <taxon>Spermatophyta</taxon>
        <taxon>Magnoliopsida</taxon>
        <taxon>eudicotyledons</taxon>
        <taxon>Gunneridae</taxon>
        <taxon>Pentapetalae</taxon>
        <taxon>rosids</taxon>
        <taxon>fabids</taxon>
        <taxon>Malpighiales</taxon>
        <taxon>Linaceae</taxon>
        <taxon>Linum</taxon>
    </lineage>
</organism>
<reference evidence="1 2" key="1">
    <citation type="submission" date="2024-04" db="EMBL/GenBank/DDBJ databases">
        <authorList>
            <person name="Fracassetti M."/>
        </authorList>
    </citation>
    <scope>NUCLEOTIDE SEQUENCE [LARGE SCALE GENOMIC DNA]</scope>
</reference>
<dbReference type="Proteomes" id="UP001497516">
    <property type="component" value="Chromosome 8"/>
</dbReference>
<sequence length="96" mass="10385">MKPVDRGSASTGRHCSIATGVGRQLLSSARGDKDRSVGQKFGGLNDNYSVSSAHIFPTDDSFPLKRSEWESAGNLEEKRAKNGINQDKVFCCSALH</sequence>
<protein>
    <submittedName>
        <fullName evidence="1">Uncharacterized protein</fullName>
    </submittedName>
</protein>
<proteinExistence type="predicted"/>
<dbReference type="EMBL" id="OZ034821">
    <property type="protein sequence ID" value="CAL1405535.1"/>
    <property type="molecule type" value="Genomic_DNA"/>
</dbReference>
<gene>
    <name evidence="1" type="ORF">LTRI10_LOCUS45316</name>
</gene>